<keyword evidence="1" id="KW-1133">Transmembrane helix</keyword>
<proteinExistence type="predicted"/>
<dbReference type="AlphaFoldDB" id="A0A7H9BRE8"/>
<evidence type="ECO:0000313" key="3">
    <source>
        <dbReference type="Proteomes" id="UP000509322"/>
    </source>
</evidence>
<dbReference type="RefSeq" id="WP_179921103.1">
    <property type="nucleotide sequence ID" value="NZ_CP058689.1"/>
</dbReference>
<accession>A0A7H9BRE8</accession>
<keyword evidence="1" id="KW-0472">Membrane</keyword>
<sequence length="64" mass="6689">MSTFHRYDDPTNGTAAALAVLAAVAVLFFGIGAFAGYAWSASASRPADCFALTSHECSALMETR</sequence>
<name>A0A7H9BRE8_PARPN</name>
<protein>
    <submittedName>
        <fullName evidence="2">Uncharacterized protein</fullName>
    </submittedName>
</protein>
<reference evidence="2 3" key="1">
    <citation type="submission" date="2020-07" db="EMBL/GenBank/DDBJ databases">
        <title>The complete genome of Paracoccus pantotrophus ACCC 10489.</title>
        <authorList>
            <person name="Si Y."/>
        </authorList>
    </citation>
    <scope>NUCLEOTIDE SEQUENCE [LARGE SCALE GENOMIC DNA]</scope>
    <source>
        <strain evidence="2 3">ACCC10489</strain>
    </source>
</reference>
<dbReference type="Proteomes" id="UP000509322">
    <property type="component" value="Chromosome 1"/>
</dbReference>
<evidence type="ECO:0000313" key="2">
    <source>
        <dbReference type="EMBL" id="QLH13556.1"/>
    </source>
</evidence>
<keyword evidence="1" id="KW-0812">Transmembrane</keyword>
<dbReference type="EMBL" id="CP058689">
    <property type="protein sequence ID" value="QLH13556.1"/>
    <property type="molecule type" value="Genomic_DNA"/>
</dbReference>
<gene>
    <name evidence="2" type="ORF">HYQ43_04555</name>
</gene>
<organism evidence="2 3">
    <name type="scientific">Paracoccus pantotrophus</name>
    <name type="common">Thiosphaera pantotropha</name>
    <dbReference type="NCBI Taxonomy" id="82367"/>
    <lineage>
        <taxon>Bacteria</taxon>
        <taxon>Pseudomonadati</taxon>
        <taxon>Pseudomonadota</taxon>
        <taxon>Alphaproteobacteria</taxon>
        <taxon>Rhodobacterales</taxon>
        <taxon>Paracoccaceae</taxon>
        <taxon>Paracoccus</taxon>
    </lineage>
</organism>
<evidence type="ECO:0000256" key="1">
    <source>
        <dbReference type="SAM" id="Phobius"/>
    </source>
</evidence>
<feature type="transmembrane region" description="Helical" evidence="1">
    <location>
        <begin position="15"/>
        <end position="39"/>
    </location>
</feature>